<evidence type="ECO:0000256" key="1">
    <source>
        <dbReference type="ARBA" id="ARBA00004370"/>
    </source>
</evidence>
<evidence type="ECO:0000256" key="4">
    <source>
        <dbReference type="ARBA" id="ARBA00023136"/>
    </source>
</evidence>
<evidence type="ECO:0000313" key="7">
    <source>
        <dbReference type="Proteomes" id="UP000295096"/>
    </source>
</evidence>
<comment type="subcellular location">
    <subcellularLocation>
        <location evidence="1">Membrane</location>
    </subcellularLocation>
</comment>
<sequence>MRPAKPANLRVADRPRLLSRDIGVPFFAGVNSPRLFAGVERTALGWVIAPAAGFGMLAFQMPLLSSRQFAAAALAALVLTGGLWGLRRVARHDPIFWRVSRRNRRYRRFYPARSTPYRSR</sequence>
<keyword evidence="4 5" id="KW-0472">Membrane</keyword>
<name>A0A4R5QDK6_9PROT</name>
<feature type="transmembrane region" description="Helical" evidence="5">
    <location>
        <begin position="69"/>
        <end position="86"/>
    </location>
</feature>
<keyword evidence="7" id="KW-1185">Reference proteome</keyword>
<dbReference type="AlphaFoldDB" id="A0A4R5QDK6"/>
<keyword evidence="2 5" id="KW-0812">Transmembrane</keyword>
<dbReference type="GO" id="GO:0016020">
    <property type="term" value="C:membrane"/>
    <property type="evidence" value="ECO:0007669"/>
    <property type="project" value="UniProtKB-SubCell"/>
</dbReference>
<evidence type="ECO:0008006" key="8">
    <source>
        <dbReference type="Google" id="ProtNLM"/>
    </source>
</evidence>
<dbReference type="Proteomes" id="UP000295096">
    <property type="component" value="Unassembled WGS sequence"/>
</dbReference>
<evidence type="ECO:0000313" key="6">
    <source>
        <dbReference type="EMBL" id="TDH61270.1"/>
    </source>
</evidence>
<organism evidence="6 7">
    <name type="scientific">Dankookia rubra</name>
    <dbReference type="NCBI Taxonomy" id="1442381"/>
    <lineage>
        <taxon>Bacteria</taxon>
        <taxon>Pseudomonadati</taxon>
        <taxon>Pseudomonadota</taxon>
        <taxon>Alphaproteobacteria</taxon>
        <taxon>Acetobacterales</taxon>
        <taxon>Roseomonadaceae</taxon>
        <taxon>Dankookia</taxon>
    </lineage>
</organism>
<evidence type="ECO:0000256" key="3">
    <source>
        <dbReference type="ARBA" id="ARBA00022989"/>
    </source>
</evidence>
<comment type="caution">
    <text evidence="6">The sequence shown here is derived from an EMBL/GenBank/DDBJ whole genome shotgun (WGS) entry which is preliminary data.</text>
</comment>
<feature type="transmembrane region" description="Helical" evidence="5">
    <location>
        <begin position="43"/>
        <end position="63"/>
    </location>
</feature>
<proteinExistence type="predicted"/>
<protein>
    <recommendedName>
        <fullName evidence="8">Conjugal transfer protein</fullName>
    </recommendedName>
</protein>
<dbReference type="EMBL" id="SMSJ01000024">
    <property type="protein sequence ID" value="TDH61270.1"/>
    <property type="molecule type" value="Genomic_DNA"/>
</dbReference>
<dbReference type="InterPro" id="IPR007792">
    <property type="entry name" value="T4SS_VirB3/TrbD/AvhB"/>
</dbReference>
<dbReference type="Pfam" id="PF05101">
    <property type="entry name" value="VirB3"/>
    <property type="match status" value="1"/>
</dbReference>
<accession>A0A4R5QDK6</accession>
<evidence type="ECO:0000256" key="5">
    <source>
        <dbReference type="SAM" id="Phobius"/>
    </source>
</evidence>
<keyword evidence="3 5" id="KW-1133">Transmembrane helix</keyword>
<reference evidence="6 7" key="1">
    <citation type="journal article" date="2016" name="J. Microbiol.">
        <title>Dankookia rubra gen. nov., sp. nov., an alphaproteobacterium isolated from sediment of a shallow stream.</title>
        <authorList>
            <person name="Kim W.H."/>
            <person name="Kim D.H."/>
            <person name="Kang K."/>
            <person name="Ahn T.Y."/>
        </authorList>
    </citation>
    <scope>NUCLEOTIDE SEQUENCE [LARGE SCALE GENOMIC DNA]</scope>
    <source>
        <strain evidence="6 7">JCM30602</strain>
    </source>
</reference>
<evidence type="ECO:0000256" key="2">
    <source>
        <dbReference type="ARBA" id="ARBA00022692"/>
    </source>
</evidence>
<gene>
    <name evidence="6" type="ORF">E2C06_17905</name>
</gene>